<protein>
    <recommendedName>
        <fullName evidence="3">Transcriptional regulator</fullName>
    </recommendedName>
</protein>
<reference evidence="2" key="1">
    <citation type="journal article" date="2019" name="Int. J. Syst. Evol. Microbiol.">
        <title>The Global Catalogue of Microorganisms (GCM) 10K type strain sequencing project: providing services to taxonomists for standard genome sequencing and annotation.</title>
        <authorList>
            <consortium name="The Broad Institute Genomics Platform"/>
            <consortium name="The Broad Institute Genome Sequencing Center for Infectious Disease"/>
            <person name="Wu L."/>
            <person name="Ma J."/>
        </authorList>
    </citation>
    <scope>NUCLEOTIDE SEQUENCE [LARGE SCALE GENOMIC DNA]</scope>
    <source>
        <strain evidence="2">JCM 17809</strain>
    </source>
</reference>
<dbReference type="Proteomes" id="UP001500945">
    <property type="component" value="Unassembled WGS sequence"/>
</dbReference>
<gene>
    <name evidence="1" type="ORF">GCM10023168_05700</name>
</gene>
<comment type="caution">
    <text evidence="1">The sequence shown here is derived from an EMBL/GenBank/DDBJ whole genome shotgun (WGS) entry which is preliminary data.</text>
</comment>
<evidence type="ECO:0000313" key="2">
    <source>
        <dbReference type="Proteomes" id="UP001500945"/>
    </source>
</evidence>
<name>A0ABP8K128_9MICO</name>
<proteinExistence type="predicted"/>
<accession>A0ABP8K128</accession>
<evidence type="ECO:0000313" key="1">
    <source>
        <dbReference type="EMBL" id="GAA4399005.1"/>
    </source>
</evidence>
<sequence>MPQRVSDPATLTLHAVRLLGFAETDRVASRFSLDRADVEEHLLDFEACGWVLRSQFAGTRGWSLTDRGRAENERQLAAELDHFAVRSTVAEVHQRFVPLNARLQDAATRWQLRPLPGDPMAANDHRDVRWDDRVIESLSSIGRRLGPLEAELVTALARFAGYTSRYNAAVERVTAGENRWVDGLGIDSCHVVWMQLHEDLLASLGMDRRDEQ</sequence>
<dbReference type="EMBL" id="BAABGM010000003">
    <property type="protein sequence ID" value="GAA4399005.1"/>
    <property type="molecule type" value="Genomic_DNA"/>
</dbReference>
<organism evidence="1 2">
    <name type="scientific">Fodinibacter luteus</name>
    <dbReference type="NCBI Taxonomy" id="552064"/>
    <lineage>
        <taxon>Bacteria</taxon>
        <taxon>Bacillati</taxon>
        <taxon>Actinomycetota</taxon>
        <taxon>Actinomycetes</taxon>
        <taxon>Micrococcales</taxon>
        <taxon>Intrasporangiaceae</taxon>
        <taxon>Fodinibacter (ex Wang et al. 2009)</taxon>
    </lineage>
</organism>
<evidence type="ECO:0008006" key="3">
    <source>
        <dbReference type="Google" id="ProtNLM"/>
    </source>
</evidence>
<dbReference type="RefSeq" id="WP_345202038.1">
    <property type="nucleotide sequence ID" value="NZ_BAABGM010000003.1"/>
</dbReference>
<keyword evidence="2" id="KW-1185">Reference proteome</keyword>